<dbReference type="RefSeq" id="WP_115569006.1">
    <property type="nucleotide sequence ID" value="NZ_NXLV01000002.1"/>
</dbReference>
<keyword evidence="1" id="KW-0472">Membrane</keyword>
<evidence type="ECO:0000313" key="3">
    <source>
        <dbReference type="Proteomes" id="UP000257045"/>
    </source>
</evidence>
<keyword evidence="1" id="KW-0812">Transmembrane</keyword>
<reference evidence="2 3" key="1">
    <citation type="submission" date="2018-04" db="EMBL/GenBank/DDBJ databases">
        <title>Novel Campyloabacter and Helicobacter Species and Strains.</title>
        <authorList>
            <person name="Mannion A.J."/>
            <person name="Shen Z."/>
            <person name="Fox J.G."/>
        </authorList>
    </citation>
    <scope>NUCLEOTIDE SEQUENCE [LARGE SCALE GENOMIC DNA]</scope>
    <source>
        <strain evidence="2 3">MIT 04-9366</strain>
    </source>
</reference>
<protein>
    <recommendedName>
        <fullName evidence="4">Nickel transport protein</fullName>
    </recommendedName>
</protein>
<evidence type="ECO:0000256" key="1">
    <source>
        <dbReference type="SAM" id="Phobius"/>
    </source>
</evidence>
<dbReference type="AlphaFoldDB" id="A0A3D8J3J0"/>
<sequence length="144" mass="16078">MMIRVLCVLSLWLGSVWAHGIFYDLKEGKALVFHINFSQTTPASFAKITIYEGESAIPLLESSCDERGVFAFVPPREGSYRAFVSGTSDHGEHTQEFDFEVGKDFSLSTYNQPLYERYSGVLSAVGLLLGLFGILSLIKSRKRD</sequence>
<feature type="transmembrane region" description="Helical" evidence="1">
    <location>
        <begin position="118"/>
        <end position="138"/>
    </location>
</feature>
<evidence type="ECO:0000313" key="2">
    <source>
        <dbReference type="EMBL" id="RDU71796.1"/>
    </source>
</evidence>
<dbReference type="Proteomes" id="UP000257045">
    <property type="component" value="Unassembled WGS sequence"/>
</dbReference>
<comment type="caution">
    <text evidence="2">The sequence shown here is derived from an EMBL/GenBank/DDBJ whole genome shotgun (WGS) entry which is preliminary data.</text>
</comment>
<keyword evidence="3" id="KW-1185">Reference proteome</keyword>
<proteinExistence type="predicted"/>
<name>A0A3D8J3J0_9HELI</name>
<organism evidence="2 3">
    <name type="scientific">Helicobacter brantae</name>
    <dbReference type="NCBI Taxonomy" id="375927"/>
    <lineage>
        <taxon>Bacteria</taxon>
        <taxon>Pseudomonadati</taxon>
        <taxon>Campylobacterota</taxon>
        <taxon>Epsilonproteobacteria</taxon>
        <taxon>Campylobacterales</taxon>
        <taxon>Helicobacteraceae</taxon>
        <taxon>Helicobacter</taxon>
    </lineage>
</organism>
<gene>
    <name evidence="2" type="ORF">CQA58_01775</name>
</gene>
<dbReference type="OrthoDB" id="9815598at2"/>
<evidence type="ECO:0008006" key="4">
    <source>
        <dbReference type="Google" id="ProtNLM"/>
    </source>
</evidence>
<keyword evidence="1" id="KW-1133">Transmembrane helix</keyword>
<dbReference type="EMBL" id="NXLV01000002">
    <property type="protein sequence ID" value="RDU71796.1"/>
    <property type="molecule type" value="Genomic_DNA"/>
</dbReference>
<accession>A0A3D8J3J0</accession>